<dbReference type="RefSeq" id="WP_090698201.1">
    <property type="nucleotide sequence ID" value="NZ_FNHH01000001.1"/>
</dbReference>
<dbReference type="STRING" id="990371.SAMN05421813_101280"/>
<accession>A0A1G9M897</accession>
<gene>
    <name evidence="1" type="ORF">SAMN05421813_101280</name>
</gene>
<keyword evidence="2" id="KW-1185">Reference proteome</keyword>
<organism evidence="1 2">
    <name type="scientific">Daejeonella rubra</name>
    <dbReference type="NCBI Taxonomy" id="990371"/>
    <lineage>
        <taxon>Bacteria</taxon>
        <taxon>Pseudomonadati</taxon>
        <taxon>Bacteroidota</taxon>
        <taxon>Sphingobacteriia</taxon>
        <taxon>Sphingobacteriales</taxon>
        <taxon>Sphingobacteriaceae</taxon>
        <taxon>Daejeonella</taxon>
    </lineage>
</organism>
<dbReference type="AlphaFoldDB" id="A0A1G9M897"/>
<evidence type="ECO:0000313" key="2">
    <source>
        <dbReference type="Proteomes" id="UP000199226"/>
    </source>
</evidence>
<dbReference type="EMBL" id="FNHH01000001">
    <property type="protein sequence ID" value="SDL70333.1"/>
    <property type="molecule type" value="Genomic_DNA"/>
</dbReference>
<proteinExistence type="predicted"/>
<dbReference type="Proteomes" id="UP000199226">
    <property type="component" value="Unassembled WGS sequence"/>
</dbReference>
<evidence type="ECO:0000313" key="1">
    <source>
        <dbReference type="EMBL" id="SDL70333.1"/>
    </source>
</evidence>
<sequence>MGRSLISAYYKFQLIKEEFGIIKLKPLFRYLNEDSFNLIFESPDACKISVIGPCPEVNGYICYSFKFKDYDQNDGMILLSTSAGLLPLGVGRALESNDCFIWRMTEENIFEVFVCMGMCDQSYQLLSSVQDGTGGTREEIDWLFERIEALDIEND</sequence>
<protein>
    <submittedName>
        <fullName evidence="1">Uncharacterized protein</fullName>
    </submittedName>
</protein>
<name>A0A1G9M897_9SPHI</name>
<reference evidence="2" key="1">
    <citation type="submission" date="2016-10" db="EMBL/GenBank/DDBJ databases">
        <authorList>
            <person name="Varghese N."/>
            <person name="Submissions S."/>
        </authorList>
    </citation>
    <scope>NUCLEOTIDE SEQUENCE [LARGE SCALE GENOMIC DNA]</scope>
    <source>
        <strain evidence="2">DSM 24536</strain>
    </source>
</reference>